<dbReference type="Pfam" id="PF20974">
    <property type="entry name" value="tRNA-synt_1c_C2"/>
    <property type="match status" value="1"/>
</dbReference>
<dbReference type="Proteomes" id="UP000507695">
    <property type="component" value="Unassembled WGS sequence"/>
</dbReference>
<dbReference type="InterPro" id="IPR020056">
    <property type="entry name" value="Rbsml_bL25/Gln-tRNA_synth_N"/>
</dbReference>
<evidence type="ECO:0000259" key="3">
    <source>
        <dbReference type="Pfam" id="PF20974"/>
    </source>
</evidence>
<dbReference type="InterPro" id="IPR050132">
    <property type="entry name" value="Gln/Glu-tRNA_Ligase"/>
</dbReference>
<dbReference type="EMBL" id="CABDVL010000003">
    <property type="protein sequence ID" value="VTM53305.1"/>
    <property type="molecule type" value="Genomic_DNA"/>
</dbReference>
<evidence type="ECO:0000256" key="2">
    <source>
        <dbReference type="ARBA" id="ARBA00035479"/>
    </source>
</evidence>
<protein>
    <recommendedName>
        <fullName evidence="2">50S ribosomal protein L25</fullName>
    </recommendedName>
</protein>
<evidence type="ECO:0000256" key="1">
    <source>
        <dbReference type="ARBA" id="ARBA00022917"/>
    </source>
</evidence>
<dbReference type="InterPro" id="IPR011035">
    <property type="entry name" value="Ribosomal_bL25/Gln-tRNA_synth"/>
</dbReference>
<evidence type="ECO:0000313" key="4">
    <source>
        <dbReference type="EMBL" id="VTM53305.1"/>
    </source>
</evidence>
<feature type="domain" description="tRNA synthetases class I (E and Q) anti-codon binding" evidence="3">
    <location>
        <begin position="30"/>
        <end position="102"/>
    </location>
</feature>
<keyword evidence="4" id="KW-0436">Ligase</keyword>
<reference evidence="4" key="1">
    <citation type="submission" date="2019-04" db="EMBL/GenBank/DDBJ databases">
        <authorList>
            <consortium name="Pathogen Informatics"/>
        </authorList>
    </citation>
    <scope>NUCLEOTIDE SEQUENCE</scope>
    <source>
        <strain evidence="4">NCTC9183</strain>
    </source>
</reference>
<dbReference type="GO" id="GO:0006425">
    <property type="term" value="P:glutaminyl-tRNA aminoacylation"/>
    <property type="evidence" value="ECO:0007669"/>
    <property type="project" value="TreeGrafter"/>
</dbReference>
<dbReference type="Gene3D" id="2.40.240.10">
    <property type="entry name" value="Ribosomal Protein L25, Chain P"/>
    <property type="match status" value="1"/>
</dbReference>
<proteinExistence type="predicted"/>
<dbReference type="PANTHER" id="PTHR43097:SF5">
    <property type="entry name" value="GLUTAMATE--TRNA LIGASE"/>
    <property type="match status" value="1"/>
</dbReference>
<gene>
    <name evidence="4" type="primary">glnS_2</name>
    <name evidence="4" type="ORF">NCTC9183_02439</name>
</gene>
<dbReference type="AlphaFoldDB" id="A0A4P0Y0U0"/>
<organism evidence="4">
    <name type="scientific">Klebsiella pneumoniae</name>
    <dbReference type="NCBI Taxonomy" id="573"/>
    <lineage>
        <taxon>Bacteria</taxon>
        <taxon>Pseudomonadati</taxon>
        <taxon>Pseudomonadota</taxon>
        <taxon>Gammaproteobacteria</taxon>
        <taxon>Enterobacterales</taxon>
        <taxon>Enterobacteriaceae</taxon>
        <taxon>Klebsiella/Raoultella group</taxon>
        <taxon>Klebsiella</taxon>
        <taxon>Klebsiella pneumoniae complex</taxon>
    </lineage>
</organism>
<keyword evidence="4" id="KW-0030">Aminoacyl-tRNA synthetase</keyword>
<keyword evidence="1" id="KW-0648">Protein biosynthesis</keyword>
<sequence length="128" mass="14556">MRRQYYHHLLHLRCRHLSKDPADGRKVKGVIHWVSAAHALPVEIRLYDRLFSVPNPGAAEDFLAVINPESLVIKQGYAEPSLAQAEAGKAYQFEREGYFCLDSRYATATSLVFNRTVGLRDTGRKRAE</sequence>
<dbReference type="SUPFAM" id="SSF50715">
    <property type="entry name" value="Ribosomal protein L25-like"/>
    <property type="match status" value="1"/>
</dbReference>
<dbReference type="GO" id="GO:0005829">
    <property type="term" value="C:cytosol"/>
    <property type="evidence" value="ECO:0007669"/>
    <property type="project" value="TreeGrafter"/>
</dbReference>
<name>A0A4P0Y0U0_KLEPN</name>
<dbReference type="InterPro" id="IPR049437">
    <property type="entry name" value="tRNA-synt_1c_C2"/>
</dbReference>
<dbReference type="GO" id="GO:0004819">
    <property type="term" value="F:glutamine-tRNA ligase activity"/>
    <property type="evidence" value="ECO:0007669"/>
    <property type="project" value="TreeGrafter"/>
</dbReference>
<dbReference type="PANTHER" id="PTHR43097">
    <property type="entry name" value="GLUTAMINE-TRNA LIGASE"/>
    <property type="match status" value="1"/>
</dbReference>
<accession>A0A4P0Y0U0</accession>
<dbReference type="FunFam" id="2.40.240.10:FF:000003">
    <property type="entry name" value="Glutamine--tRNA ligase"/>
    <property type="match status" value="1"/>
</dbReference>